<proteinExistence type="predicted"/>
<keyword evidence="1" id="KW-0732">Signal</keyword>
<keyword evidence="3" id="KW-1185">Reference proteome</keyword>
<gene>
    <name evidence="2" type="ORF">OS493_016537</name>
</gene>
<feature type="signal peptide" evidence="1">
    <location>
        <begin position="1"/>
        <end position="29"/>
    </location>
</feature>
<dbReference type="OrthoDB" id="5971010at2759"/>
<accession>A0A9X0D4J6</accession>
<dbReference type="AlphaFoldDB" id="A0A9X0D4J6"/>
<organism evidence="2 3">
    <name type="scientific">Desmophyllum pertusum</name>
    <dbReference type="NCBI Taxonomy" id="174260"/>
    <lineage>
        <taxon>Eukaryota</taxon>
        <taxon>Metazoa</taxon>
        <taxon>Cnidaria</taxon>
        <taxon>Anthozoa</taxon>
        <taxon>Hexacorallia</taxon>
        <taxon>Scleractinia</taxon>
        <taxon>Caryophylliina</taxon>
        <taxon>Caryophylliidae</taxon>
        <taxon>Desmophyllum</taxon>
    </lineage>
</organism>
<name>A0A9X0D4J6_9CNID</name>
<protein>
    <submittedName>
        <fullName evidence="2">Uncharacterized protein</fullName>
    </submittedName>
</protein>
<reference evidence="2" key="1">
    <citation type="submission" date="2023-01" db="EMBL/GenBank/DDBJ databases">
        <title>Genome assembly of the deep-sea coral Lophelia pertusa.</title>
        <authorList>
            <person name="Herrera S."/>
            <person name="Cordes E."/>
        </authorList>
    </citation>
    <scope>NUCLEOTIDE SEQUENCE</scope>
    <source>
        <strain evidence="2">USNM1676648</strain>
        <tissue evidence="2">Polyp</tissue>
    </source>
</reference>
<sequence>MASWSNNIFAVLLFVAVTILVSEVHLTSSLPHQKESGIIAEDVTGDGSSLRTKRSYMSSFLKKRLSNCRDKRSDCARLIDRNNYPEYWCSVYKGQCDVTCGVAPCLQPGQCRNLISSYECYRAKLQVRCRERKFKEGCLKTCCHCDRLNRACNTV</sequence>
<evidence type="ECO:0000313" key="2">
    <source>
        <dbReference type="EMBL" id="KAJ7385453.1"/>
    </source>
</evidence>
<dbReference type="Proteomes" id="UP001163046">
    <property type="component" value="Unassembled WGS sequence"/>
</dbReference>
<dbReference type="EMBL" id="MU825881">
    <property type="protein sequence ID" value="KAJ7385453.1"/>
    <property type="molecule type" value="Genomic_DNA"/>
</dbReference>
<comment type="caution">
    <text evidence="2">The sequence shown here is derived from an EMBL/GenBank/DDBJ whole genome shotgun (WGS) entry which is preliminary data.</text>
</comment>
<evidence type="ECO:0000256" key="1">
    <source>
        <dbReference type="SAM" id="SignalP"/>
    </source>
</evidence>
<evidence type="ECO:0000313" key="3">
    <source>
        <dbReference type="Proteomes" id="UP001163046"/>
    </source>
</evidence>
<feature type="chain" id="PRO_5040766073" evidence="1">
    <location>
        <begin position="30"/>
        <end position="155"/>
    </location>
</feature>